<name>A0A8E2DWG1_9PEZI</name>
<accession>A0A8E2DWG1</accession>
<dbReference type="Proteomes" id="UP000250266">
    <property type="component" value="Unassembled WGS sequence"/>
</dbReference>
<dbReference type="GO" id="GO:0004805">
    <property type="term" value="F:trehalose-phosphatase activity"/>
    <property type="evidence" value="ECO:0007669"/>
    <property type="project" value="TreeGrafter"/>
</dbReference>
<proteinExistence type="predicted"/>
<dbReference type="CDD" id="cd03788">
    <property type="entry name" value="GT20_TPS"/>
    <property type="match status" value="1"/>
</dbReference>
<protein>
    <submittedName>
        <fullName evidence="3">Glycosyltransferase family 20 protein</fullName>
    </submittedName>
</protein>
<dbReference type="EMBL" id="KV746123">
    <property type="protein sequence ID" value="OCK72957.1"/>
    <property type="molecule type" value="Genomic_DNA"/>
</dbReference>
<dbReference type="OrthoDB" id="755951at2759"/>
<dbReference type="AlphaFoldDB" id="A0A8E2DWG1"/>
<keyword evidence="2 3" id="KW-0808">Transferase</keyword>
<keyword evidence="1" id="KW-0328">Glycosyltransferase</keyword>
<evidence type="ECO:0000256" key="2">
    <source>
        <dbReference type="ARBA" id="ARBA00022679"/>
    </source>
</evidence>
<dbReference type="PANTHER" id="PTHR10788">
    <property type="entry name" value="TREHALOSE-6-PHOSPHATE SYNTHASE"/>
    <property type="match status" value="1"/>
</dbReference>
<evidence type="ECO:0000313" key="4">
    <source>
        <dbReference type="Proteomes" id="UP000250266"/>
    </source>
</evidence>
<sequence length="517" mass="59024">MLEAAIHMSYARYSHSTVRCDYLANNPRFLTCRHKQNNMQQATKKRQGRLLVVANRLPVTISQDKNGQFDFKMASGGLVSALQSLSKTMEFQWFGWPGTEIHKNDQATIKDQLATRFHAVPIFLSQQTMNSYYSGFSNSVLWPLLHNMAFRAQFDGSWTEAYREVNEIFAEHILPLSEDGDLIWIHDYHLLLLPGILRDRLKAKKGVRIGFFLHTPFPTEDTFSVLPFREAICHGLLSSDLVGLHVREYVETFLDAAEKVLPDVRRSPSDLHYQERKLIVKEFPVGIDPDAFKTSLSSEETKREMMSLEQAFRGCKILLGVDRLDYIKGIPQKLRAFDRFLHDHPEWIGKLVLVQVAIPTRSDVSDYRAIRSEVEELVGSINGKHGTLNWTPIRYLYTSLKPEQLHALYALSDVCIVSSVRDGLNLVSFEYVACQTARKGVLVLSQYTGAAKLFSSAVLFNPWDLPRFSDAILTALEMPLKDRQQKHDSAIKAVETWTSMRWGMSFLDTLQSSSLED</sequence>
<dbReference type="GO" id="GO:0003825">
    <property type="term" value="F:alpha,alpha-trehalose-phosphate synthase (UDP-forming) activity"/>
    <property type="evidence" value="ECO:0007669"/>
    <property type="project" value="TreeGrafter"/>
</dbReference>
<dbReference type="Gene3D" id="3.40.50.2000">
    <property type="entry name" value="Glycogen Phosphorylase B"/>
    <property type="match status" value="2"/>
</dbReference>
<dbReference type="Pfam" id="PF00982">
    <property type="entry name" value="Glyco_transf_20"/>
    <property type="match status" value="1"/>
</dbReference>
<reference evidence="3 4" key="1">
    <citation type="journal article" date="2016" name="Nat. Commun.">
        <title>Ectomycorrhizal ecology is imprinted in the genome of the dominant symbiotic fungus Cenococcum geophilum.</title>
        <authorList>
            <consortium name="DOE Joint Genome Institute"/>
            <person name="Peter M."/>
            <person name="Kohler A."/>
            <person name="Ohm R.A."/>
            <person name="Kuo A."/>
            <person name="Krutzmann J."/>
            <person name="Morin E."/>
            <person name="Arend M."/>
            <person name="Barry K.W."/>
            <person name="Binder M."/>
            <person name="Choi C."/>
            <person name="Clum A."/>
            <person name="Copeland A."/>
            <person name="Grisel N."/>
            <person name="Haridas S."/>
            <person name="Kipfer T."/>
            <person name="LaButti K."/>
            <person name="Lindquist E."/>
            <person name="Lipzen A."/>
            <person name="Maire R."/>
            <person name="Meier B."/>
            <person name="Mihaltcheva S."/>
            <person name="Molinier V."/>
            <person name="Murat C."/>
            <person name="Poggeler S."/>
            <person name="Quandt C.A."/>
            <person name="Sperisen C."/>
            <person name="Tritt A."/>
            <person name="Tisserant E."/>
            <person name="Crous P.W."/>
            <person name="Henrissat B."/>
            <person name="Nehls U."/>
            <person name="Egli S."/>
            <person name="Spatafora J.W."/>
            <person name="Grigoriev I.V."/>
            <person name="Martin F.M."/>
        </authorList>
    </citation>
    <scope>NUCLEOTIDE SEQUENCE [LARGE SCALE GENOMIC DNA]</scope>
    <source>
        <strain evidence="3 4">CBS 459.81</strain>
    </source>
</reference>
<dbReference type="FunFam" id="3.40.50.2000:FF:000010">
    <property type="entry name" value="Alpha,alpha-trehalose-phosphate synthase"/>
    <property type="match status" value="1"/>
</dbReference>
<evidence type="ECO:0000313" key="3">
    <source>
        <dbReference type="EMBL" id="OCK72957.1"/>
    </source>
</evidence>
<dbReference type="InterPro" id="IPR001830">
    <property type="entry name" value="Glyco_trans_20"/>
</dbReference>
<dbReference type="SUPFAM" id="SSF53756">
    <property type="entry name" value="UDP-Glycosyltransferase/glycogen phosphorylase"/>
    <property type="match status" value="1"/>
</dbReference>
<gene>
    <name evidence="3" type="ORF">K432DRAFT_340873</name>
</gene>
<dbReference type="GO" id="GO:0005992">
    <property type="term" value="P:trehalose biosynthetic process"/>
    <property type="evidence" value="ECO:0007669"/>
    <property type="project" value="InterPro"/>
</dbReference>
<keyword evidence="4" id="KW-1185">Reference proteome</keyword>
<evidence type="ECO:0000256" key="1">
    <source>
        <dbReference type="ARBA" id="ARBA00022676"/>
    </source>
</evidence>
<dbReference type="PANTHER" id="PTHR10788:SF106">
    <property type="entry name" value="BCDNA.GH08860"/>
    <property type="match status" value="1"/>
</dbReference>
<dbReference type="GO" id="GO:0005829">
    <property type="term" value="C:cytosol"/>
    <property type="evidence" value="ECO:0007669"/>
    <property type="project" value="TreeGrafter"/>
</dbReference>
<organism evidence="3 4">
    <name type="scientific">Lepidopterella palustris CBS 459.81</name>
    <dbReference type="NCBI Taxonomy" id="1314670"/>
    <lineage>
        <taxon>Eukaryota</taxon>
        <taxon>Fungi</taxon>
        <taxon>Dikarya</taxon>
        <taxon>Ascomycota</taxon>
        <taxon>Pezizomycotina</taxon>
        <taxon>Dothideomycetes</taxon>
        <taxon>Pleosporomycetidae</taxon>
        <taxon>Mytilinidiales</taxon>
        <taxon>Argynnaceae</taxon>
        <taxon>Lepidopterella</taxon>
    </lineage>
</organism>